<evidence type="ECO:0000259" key="3">
    <source>
        <dbReference type="PROSITE" id="PS50186"/>
    </source>
</evidence>
<feature type="region of interest" description="Disordered" evidence="1">
    <location>
        <begin position="1"/>
        <end position="59"/>
    </location>
</feature>
<gene>
    <name evidence="4" type="ORF">LTLLF_158115</name>
</gene>
<dbReference type="GO" id="GO:0032007">
    <property type="term" value="P:negative regulation of TOR signaling"/>
    <property type="evidence" value="ECO:0007669"/>
    <property type="project" value="InterPro"/>
</dbReference>
<dbReference type="InterPro" id="IPR036034">
    <property type="entry name" value="PDZ_sf"/>
</dbReference>
<dbReference type="InterPro" id="IPR001478">
    <property type="entry name" value="PDZ"/>
</dbReference>
<dbReference type="CDD" id="cd23067">
    <property type="entry name" value="PDZ_DEPTOR-like"/>
    <property type="match status" value="1"/>
</dbReference>
<feature type="domain" description="PDZ" evidence="2">
    <location>
        <begin position="413"/>
        <end position="490"/>
    </location>
</feature>
<dbReference type="InterPro" id="IPR051832">
    <property type="entry name" value="mTOR-Rac_regulators"/>
</dbReference>
<evidence type="ECO:0000259" key="2">
    <source>
        <dbReference type="PROSITE" id="PS50106"/>
    </source>
</evidence>
<dbReference type="SMART" id="SM00228">
    <property type="entry name" value="PDZ"/>
    <property type="match status" value="1"/>
</dbReference>
<dbReference type="SUPFAM" id="SSF50156">
    <property type="entry name" value="PDZ domain-like"/>
    <property type="match status" value="1"/>
</dbReference>
<dbReference type="EMBL" id="JAATJU010022800">
    <property type="protein sequence ID" value="KAH0509575.1"/>
    <property type="molecule type" value="Genomic_DNA"/>
</dbReference>
<dbReference type="PANTHER" id="PTHR22829:SF18">
    <property type="entry name" value="DEP DOMAIN-CONTAINING MTOR-INTERACTING PROTEIN"/>
    <property type="match status" value="1"/>
</dbReference>
<dbReference type="AlphaFoldDB" id="A0A8J6KRW7"/>
<dbReference type="Gene3D" id="1.10.10.10">
    <property type="entry name" value="Winged helix-like DNA-binding domain superfamily/Winged helix DNA-binding domain"/>
    <property type="match status" value="2"/>
</dbReference>
<dbReference type="InterPro" id="IPR036390">
    <property type="entry name" value="WH_DNA-bd_sf"/>
</dbReference>
<dbReference type="GO" id="GO:0005085">
    <property type="term" value="F:guanyl-nucleotide exchange factor activity"/>
    <property type="evidence" value="ECO:0007669"/>
    <property type="project" value="TreeGrafter"/>
</dbReference>
<dbReference type="GO" id="GO:0007186">
    <property type="term" value="P:G protein-coupled receptor signaling pathway"/>
    <property type="evidence" value="ECO:0007669"/>
    <property type="project" value="TreeGrafter"/>
</dbReference>
<dbReference type="Gene3D" id="2.30.42.10">
    <property type="match status" value="1"/>
</dbReference>
<dbReference type="Proteomes" id="UP000710432">
    <property type="component" value="Unassembled WGS sequence"/>
</dbReference>
<dbReference type="GO" id="GO:0005096">
    <property type="term" value="F:GTPase activator activity"/>
    <property type="evidence" value="ECO:0007669"/>
    <property type="project" value="TreeGrafter"/>
</dbReference>
<evidence type="ECO:0000256" key="1">
    <source>
        <dbReference type="SAM" id="MobiDB-lite"/>
    </source>
</evidence>
<dbReference type="Pfam" id="PF00610">
    <property type="entry name" value="DEP"/>
    <property type="match status" value="2"/>
</dbReference>
<feature type="domain" description="DEP" evidence="3">
    <location>
        <begin position="123"/>
        <end position="202"/>
    </location>
</feature>
<dbReference type="InterPro" id="IPR036388">
    <property type="entry name" value="WH-like_DNA-bd_sf"/>
</dbReference>
<comment type="caution">
    <text evidence="4">The sequence shown here is derived from an EMBL/GenBank/DDBJ whole genome shotgun (WGS) entry which is preliminary data.</text>
</comment>
<dbReference type="GO" id="GO:0035556">
    <property type="term" value="P:intracellular signal transduction"/>
    <property type="evidence" value="ECO:0007669"/>
    <property type="project" value="InterPro"/>
</dbReference>
<organism evidence="4 5">
    <name type="scientific">Microtus ochrogaster</name>
    <name type="common">Prairie vole</name>
    <dbReference type="NCBI Taxonomy" id="79684"/>
    <lineage>
        <taxon>Eukaryota</taxon>
        <taxon>Metazoa</taxon>
        <taxon>Chordata</taxon>
        <taxon>Craniata</taxon>
        <taxon>Vertebrata</taxon>
        <taxon>Euteleostomi</taxon>
        <taxon>Mammalia</taxon>
        <taxon>Eutheria</taxon>
        <taxon>Euarchontoglires</taxon>
        <taxon>Glires</taxon>
        <taxon>Rodentia</taxon>
        <taxon>Myomorpha</taxon>
        <taxon>Muroidea</taxon>
        <taxon>Cricetidae</taxon>
        <taxon>Arvicolinae</taxon>
        <taxon>Microtus</taxon>
    </lineage>
</organism>
<dbReference type="PROSITE" id="PS50106">
    <property type="entry name" value="PDZ"/>
    <property type="match status" value="1"/>
</dbReference>
<name>A0A8J6KRW7_MICOH</name>
<dbReference type="SUPFAM" id="SSF46785">
    <property type="entry name" value="Winged helix' DNA-binding domain"/>
    <property type="match status" value="2"/>
</dbReference>
<dbReference type="CDD" id="cd04441">
    <property type="entry name" value="DEP_2_DEP6"/>
    <property type="match status" value="1"/>
</dbReference>
<protein>
    <submittedName>
        <fullName evidence="4">DEP domain-containing mTOR-interacting protein</fullName>
    </submittedName>
</protein>
<dbReference type="PANTHER" id="PTHR22829">
    <property type="entry name" value="DEP DOMAIN PROTEIN"/>
    <property type="match status" value="1"/>
</dbReference>
<evidence type="ECO:0000313" key="5">
    <source>
        <dbReference type="Proteomes" id="UP000710432"/>
    </source>
</evidence>
<dbReference type="InterPro" id="IPR037336">
    <property type="entry name" value="DEPTOR_DEP_2"/>
</dbReference>
<proteinExistence type="predicted"/>
<evidence type="ECO:0000313" key="4">
    <source>
        <dbReference type="EMBL" id="KAH0509575.1"/>
    </source>
</evidence>
<dbReference type="FunFam" id="2.30.42.10:FF:000124">
    <property type="entry name" value="DEP domain-containing mTOR-interacting protein isoform X1"/>
    <property type="match status" value="1"/>
</dbReference>
<dbReference type="SMART" id="SM00049">
    <property type="entry name" value="DEP"/>
    <property type="match status" value="2"/>
</dbReference>
<accession>A0A8J6KRW7</accession>
<sequence>MPKFQGRTRQNLQLARRDSLTSQSLVSHGTARNKDGRGGLGEGRLIRKPGTRRDSKGRVAAAARSGAWRRAAAAAAVAATATPAGVVGHSRESWNAWLKSSSPGSSSEKGQLRPFEALLAVSPRLRLHEEKVIKDRRHHLKTYPNCFVAKELIDWLIEHKEASDRETAIKLMQKLADRGIIHHVCDEHKEFKDVKLFYRFRKDDGTFPLDNEVKAFMRGQRLYEKLMSPETTLLQPREEEGVKYERTFMASEFLDWLVQEGEATTRKEGEQLCHRLMEHGIIQHVSNKHPFVDSNLLYQFRMNFRRRRRLMELLNEKSPSSQETHDSPFCLRKQSHDSRKSTSFMSVSPSKEIKIVSAVRRSSMSSCGSSGYFSSSPTLSSSPPVLCNPKSVLKRPVTSEKLLTPGAAYARKTFTIVGDAVGWGFVVRGSKPCHIQAVDPSGPAAAAGMKVCQFVVSVNGLNVLNVDYRTVSNLILTGPRTIVMEVMEELDC</sequence>
<dbReference type="PROSITE" id="PS50186">
    <property type="entry name" value="DEP"/>
    <property type="match status" value="2"/>
</dbReference>
<reference evidence="4" key="1">
    <citation type="submission" date="2020-03" db="EMBL/GenBank/DDBJ databases">
        <title>Studies in the Genomics of Life Span.</title>
        <authorList>
            <person name="Glass D."/>
        </authorList>
    </citation>
    <scope>NUCLEOTIDE SEQUENCE</scope>
    <source>
        <strain evidence="4">LTLLF</strain>
        <tissue evidence="4">Muscle</tissue>
    </source>
</reference>
<feature type="domain" description="DEP" evidence="3">
    <location>
        <begin position="229"/>
        <end position="302"/>
    </location>
</feature>
<dbReference type="GO" id="GO:0005886">
    <property type="term" value="C:plasma membrane"/>
    <property type="evidence" value="ECO:0007669"/>
    <property type="project" value="TreeGrafter"/>
</dbReference>
<dbReference type="InterPro" id="IPR000591">
    <property type="entry name" value="DEP_dom"/>
</dbReference>
<dbReference type="FunFam" id="1.10.10.10:FF:000332">
    <property type="entry name" value="DEP domain-containing mTOR-interacting protein isoform X1"/>
    <property type="match status" value="1"/>
</dbReference>